<dbReference type="PANTHER" id="PTHR31448:SF39">
    <property type="entry name" value="MYOSIN-BINDING PROTEIN 4-RELATED"/>
    <property type="match status" value="1"/>
</dbReference>
<feature type="transmembrane region" description="Helical" evidence="1">
    <location>
        <begin position="21"/>
        <end position="45"/>
    </location>
</feature>
<keyword evidence="1" id="KW-0472">Membrane</keyword>
<keyword evidence="3" id="KW-1185">Reference proteome</keyword>
<reference evidence="2 3" key="4">
    <citation type="journal article" date="2011" name="BMC Genomics">
        <title>RNA-Seq improves annotation of protein-coding genes in the cucumber genome.</title>
        <authorList>
            <person name="Li Z."/>
            <person name="Zhang Z."/>
            <person name="Yan P."/>
            <person name="Huang S."/>
            <person name="Fei Z."/>
            <person name="Lin K."/>
        </authorList>
    </citation>
    <scope>NUCLEOTIDE SEQUENCE [LARGE SCALE GENOMIC DNA]</scope>
    <source>
        <strain evidence="3">cv. 9930</strain>
    </source>
</reference>
<dbReference type="PANTHER" id="PTHR31448">
    <property type="entry name" value="MYOSIN-BINDING PROTEIN 2"/>
    <property type="match status" value="1"/>
</dbReference>
<proteinExistence type="predicted"/>
<reference evidence="2 3" key="2">
    <citation type="journal article" date="2009" name="PLoS ONE">
        <title>An integrated genetic and cytogenetic map of the cucumber genome.</title>
        <authorList>
            <person name="Ren Y."/>
            <person name="Zhang Z."/>
            <person name="Liu J."/>
            <person name="Staub J.E."/>
            <person name="Han Y."/>
            <person name="Cheng Z."/>
            <person name="Li X."/>
            <person name="Lu J."/>
            <person name="Miao H."/>
            <person name="Kang H."/>
            <person name="Xie B."/>
            <person name="Gu X."/>
            <person name="Wang X."/>
            <person name="Du Y."/>
            <person name="Jin W."/>
            <person name="Huang S."/>
        </authorList>
    </citation>
    <scope>NUCLEOTIDE SEQUENCE [LARGE SCALE GENOMIC DNA]</scope>
    <source>
        <strain evidence="3">cv. 9930</strain>
    </source>
</reference>
<organism evidence="2 3">
    <name type="scientific">Cucumis sativus</name>
    <name type="common">Cucumber</name>
    <dbReference type="NCBI Taxonomy" id="3659"/>
    <lineage>
        <taxon>Eukaryota</taxon>
        <taxon>Viridiplantae</taxon>
        <taxon>Streptophyta</taxon>
        <taxon>Embryophyta</taxon>
        <taxon>Tracheophyta</taxon>
        <taxon>Spermatophyta</taxon>
        <taxon>Magnoliopsida</taxon>
        <taxon>eudicotyledons</taxon>
        <taxon>Gunneridae</taxon>
        <taxon>Pentapetalae</taxon>
        <taxon>rosids</taxon>
        <taxon>fabids</taxon>
        <taxon>Cucurbitales</taxon>
        <taxon>Cucurbitaceae</taxon>
        <taxon>Benincaseae</taxon>
        <taxon>Cucumis</taxon>
    </lineage>
</organism>
<protein>
    <submittedName>
        <fullName evidence="2">Uncharacterized protein</fullName>
    </submittedName>
</protein>
<dbReference type="GO" id="GO:0017022">
    <property type="term" value="F:myosin binding"/>
    <property type="evidence" value="ECO:0007669"/>
    <property type="project" value="InterPro"/>
</dbReference>
<accession>A0A0A0KJF6</accession>
<dbReference type="AlphaFoldDB" id="A0A0A0KJF6"/>
<keyword evidence="1" id="KW-0812">Transmembrane</keyword>
<name>A0A0A0KJF6_CUCSA</name>
<evidence type="ECO:0000313" key="3">
    <source>
        <dbReference type="Proteomes" id="UP000029981"/>
    </source>
</evidence>
<dbReference type="Gramene" id="KGN47901">
    <property type="protein sequence ID" value="KGN47901"/>
    <property type="gene ID" value="Csa_6G410070"/>
</dbReference>
<reference evidence="2 3" key="3">
    <citation type="journal article" date="2010" name="BMC Genomics">
        <title>Transcriptome sequencing and comparative analysis of cucumber flowers with different sex types.</title>
        <authorList>
            <person name="Guo S."/>
            <person name="Zheng Y."/>
            <person name="Joung J.G."/>
            <person name="Liu S."/>
            <person name="Zhang Z."/>
            <person name="Crasta O.R."/>
            <person name="Sobral B.W."/>
            <person name="Xu Y."/>
            <person name="Huang S."/>
            <person name="Fei Z."/>
        </authorList>
    </citation>
    <scope>NUCLEOTIDE SEQUENCE [LARGE SCALE GENOMIC DNA]</scope>
    <source>
        <strain evidence="3">cv. 9930</strain>
    </source>
</reference>
<dbReference type="EMBL" id="CM002927">
    <property type="protein sequence ID" value="KGN47901.1"/>
    <property type="molecule type" value="Genomic_DNA"/>
</dbReference>
<evidence type="ECO:0000313" key="2">
    <source>
        <dbReference type="EMBL" id="KGN47901.1"/>
    </source>
</evidence>
<dbReference type="Proteomes" id="UP000029981">
    <property type="component" value="Chromosome 6"/>
</dbReference>
<reference evidence="2 3" key="1">
    <citation type="journal article" date="2009" name="Nat. Genet.">
        <title>The genome of the cucumber, Cucumis sativus L.</title>
        <authorList>
            <person name="Huang S."/>
            <person name="Li R."/>
            <person name="Zhang Z."/>
            <person name="Li L."/>
            <person name="Gu X."/>
            <person name="Fan W."/>
            <person name="Lucas W.J."/>
            <person name="Wang X."/>
            <person name="Xie B."/>
            <person name="Ni P."/>
            <person name="Ren Y."/>
            <person name="Zhu H."/>
            <person name="Li J."/>
            <person name="Lin K."/>
            <person name="Jin W."/>
            <person name="Fei Z."/>
            <person name="Li G."/>
            <person name="Staub J."/>
            <person name="Kilian A."/>
            <person name="van der Vossen E.A."/>
            <person name="Wu Y."/>
            <person name="Guo J."/>
            <person name="He J."/>
            <person name="Jia Z."/>
            <person name="Ren Y."/>
            <person name="Tian G."/>
            <person name="Lu Y."/>
            <person name="Ruan J."/>
            <person name="Qian W."/>
            <person name="Wang M."/>
            <person name="Huang Q."/>
            <person name="Li B."/>
            <person name="Xuan Z."/>
            <person name="Cao J."/>
            <person name="Asan"/>
            <person name="Wu Z."/>
            <person name="Zhang J."/>
            <person name="Cai Q."/>
            <person name="Bai Y."/>
            <person name="Zhao B."/>
            <person name="Han Y."/>
            <person name="Li Y."/>
            <person name="Li X."/>
            <person name="Wang S."/>
            <person name="Shi Q."/>
            <person name="Liu S."/>
            <person name="Cho W.K."/>
            <person name="Kim J.Y."/>
            <person name="Xu Y."/>
            <person name="Heller-Uszynska K."/>
            <person name="Miao H."/>
            <person name="Cheng Z."/>
            <person name="Zhang S."/>
            <person name="Wu J."/>
            <person name="Yang Y."/>
            <person name="Kang H."/>
            <person name="Li M."/>
            <person name="Liang H."/>
            <person name="Ren X."/>
            <person name="Shi Z."/>
            <person name="Wen M."/>
            <person name="Jian M."/>
            <person name="Yang H."/>
            <person name="Zhang G."/>
            <person name="Yang Z."/>
            <person name="Chen R."/>
            <person name="Liu S."/>
            <person name="Li J."/>
            <person name="Ma L."/>
            <person name="Liu H."/>
            <person name="Zhou Y."/>
            <person name="Zhao J."/>
            <person name="Fang X."/>
            <person name="Li G."/>
            <person name="Fang L."/>
            <person name="Li Y."/>
            <person name="Liu D."/>
            <person name="Zheng H."/>
            <person name="Zhang Y."/>
            <person name="Qin N."/>
            <person name="Li Z."/>
            <person name="Yang G."/>
            <person name="Yang S."/>
            <person name="Bolund L."/>
            <person name="Kristiansen K."/>
            <person name="Zheng H."/>
            <person name="Li S."/>
            <person name="Zhang X."/>
            <person name="Yang H."/>
            <person name="Wang J."/>
            <person name="Sun R."/>
            <person name="Zhang B."/>
            <person name="Jiang S."/>
            <person name="Wang J."/>
            <person name="Du Y."/>
            <person name="Li S."/>
        </authorList>
    </citation>
    <scope>NUCLEOTIDE SEQUENCE [LARGE SCALE GENOMIC DNA]</scope>
    <source>
        <strain evidence="3">cv. 9930</strain>
    </source>
</reference>
<sequence length="101" mass="11596">MAAKGKPFSKAQRSVLGFSAILKYAACEWFLIFIMLIDALLSYALTKFAHICNLQTPCILCFRLDHLLDKEKSNNYRNLLCTNRRLEISSLVSCHKHNRTC</sequence>
<evidence type="ECO:0000256" key="1">
    <source>
        <dbReference type="SAM" id="Phobius"/>
    </source>
</evidence>
<gene>
    <name evidence="2" type="ORF">Csa_6G410070</name>
</gene>
<dbReference type="InterPro" id="IPR039306">
    <property type="entry name" value="MYOB"/>
</dbReference>
<dbReference type="STRING" id="3659.A0A0A0KJF6"/>
<keyword evidence="1" id="KW-1133">Transmembrane helix</keyword>